<feature type="transmembrane region" description="Helical" evidence="6">
    <location>
        <begin position="6"/>
        <end position="32"/>
    </location>
</feature>
<keyword evidence="5 6" id="KW-0472">Membrane</keyword>
<dbReference type="EMBL" id="QENZ01000004">
    <property type="protein sequence ID" value="PVX51056.1"/>
    <property type="molecule type" value="Genomic_DNA"/>
</dbReference>
<dbReference type="InterPro" id="IPR001123">
    <property type="entry name" value="LeuE-type"/>
</dbReference>
<evidence type="ECO:0000313" key="8">
    <source>
        <dbReference type="Proteomes" id="UP000251835"/>
    </source>
</evidence>
<dbReference type="AlphaFoldDB" id="A0A7L4UQG6"/>
<dbReference type="GO" id="GO:0005886">
    <property type="term" value="C:plasma membrane"/>
    <property type="evidence" value="ECO:0007669"/>
    <property type="project" value="UniProtKB-SubCell"/>
</dbReference>
<reference evidence="7 8" key="1">
    <citation type="submission" date="2018-05" db="EMBL/GenBank/DDBJ databases">
        <title>Genomic Encyclopedia of Type Strains, Phase IV (KMG-IV): sequencing the most valuable type-strain genomes for metagenomic binning, comparative biology and taxonomic classification.</title>
        <authorList>
            <person name="Goeker M."/>
        </authorList>
    </citation>
    <scope>NUCLEOTIDE SEQUENCE [LARGE SCALE GENOMIC DNA]</scope>
    <source>
        <strain evidence="7 8">DSM 28579</strain>
    </source>
</reference>
<evidence type="ECO:0000256" key="3">
    <source>
        <dbReference type="ARBA" id="ARBA00022692"/>
    </source>
</evidence>
<dbReference type="RefSeq" id="WP_116496594.1">
    <property type="nucleotide sequence ID" value="NZ_QENZ01000004.1"/>
</dbReference>
<feature type="transmembrane region" description="Helical" evidence="6">
    <location>
        <begin position="71"/>
        <end position="91"/>
    </location>
</feature>
<keyword evidence="3 6" id="KW-0812">Transmembrane</keyword>
<dbReference type="PANTHER" id="PTHR30086">
    <property type="entry name" value="ARGININE EXPORTER PROTEIN ARGO"/>
    <property type="match status" value="1"/>
</dbReference>
<feature type="transmembrane region" description="Helical" evidence="6">
    <location>
        <begin position="148"/>
        <end position="168"/>
    </location>
</feature>
<accession>A0A7L4UQG6</accession>
<proteinExistence type="predicted"/>
<dbReference type="Proteomes" id="UP000251835">
    <property type="component" value="Unassembled WGS sequence"/>
</dbReference>
<evidence type="ECO:0000256" key="2">
    <source>
        <dbReference type="ARBA" id="ARBA00022475"/>
    </source>
</evidence>
<feature type="transmembrane region" description="Helical" evidence="6">
    <location>
        <begin position="180"/>
        <end position="201"/>
    </location>
</feature>
<sequence length="214" mass="23427">MITEESIQYLLAAALLGFTSGISPGPMLTLVITQTIRHDRAEGIKVALSPLISDLPIILVAVVVFERLSDFESVFAIISFAGAVFLSYLGIESLKTKALDIDITNTKPGSLKKGIVANFANPNPYIFWATVGIPLLFKIFAISFISSVLFLVVFYSCLVGSKITIAILISKSKAFINQNLYVTIMRLLGITLLIFALLFFYEGLKYLGTIFLIC</sequence>
<evidence type="ECO:0000256" key="1">
    <source>
        <dbReference type="ARBA" id="ARBA00004651"/>
    </source>
</evidence>
<protein>
    <submittedName>
        <fullName evidence="7">Threonine/homoserine/homoserine lactone efflux protein</fullName>
    </submittedName>
</protein>
<evidence type="ECO:0000313" key="7">
    <source>
        <dbReference type="EMBL" id="PVX51056.1"/>
    </source>
</evidence>
<dbReference type="Pfam" id="PF01810">
    <property type="entry name" value="LysE"/>
    <property type="match status" value="1"/>
</dbReference>
<evidence type="ECO:0000256" key="5">
    <source>
        <dbReference type="ARBA" id="ARBA00023136"/>
    </source>
</evidence>
<evidence type="ECO:0000256" key="6">
    <source>
        <dbReference type="SAM" id="Phobius"/>
    </source>
</evidence>
<dbReference type="GO" id="GO:0015171">
    <property type="term" value="F:amino acid transmembrane transporter activity"/>
    <property type="evidence" value="ECO:0007669"/>
    <property type="project" value="TreeGrafter"/>
</dbReference>
<feature type="transmembrane region" description="Helical" evidence="6">
    <location>
        <begin position="125"/>
        <end position="142"/>
    </location>
</feature>
<gene>
    <name evidence="7" type="ORF">C7377_1389</name>
</gene>
<comment type="caution">
    <text evidence="7">The sequence shown here is derived from an EMBL/GenBank/DDBJ whole genome shotgun (WGS) entry which is preliminary data.</text>
</comment>
<organism evidence="7 8">
    <name type="scientific">Balneicella halophila</name>
    <dbReference type="NCBI Taxonomy" id="1537566"/>
    <lineage>
        <taxon>Bacteria</taxon>
        <taxon>Pseudomonadati</taxon>
        <taxon>Bacteroidota</taxon>
        <taxon>Bacteroidia</taxon>
        <taxon>Bacteroidales</taxon>
        <taxon>Balneicellaceae</taxon>
        <taxon>Balneicella</taxon>
    </lineage>
</organism>
<dbReference type="PANTHER" id="PTHR30086:SF20">
    <property type="entry name" value="ARGININE EXPORTER PROTEIN ARGO-RELATED"/>
    <property type="match status" value="1"/>
</dbReference>
<keyword evidence="2" id="KW-1003">Cell membrane</keyword>
<keyword evidence="4 6" id="KW-1133">Transmembrane helix</keyword>
<feature type="transmembrane region" description="Helical" evidence="6">
    <location>
        <begin position="44"/>
        <end position="65"/>
    </location>
</feature>
<comment type="subcellular location">
    <subcellularLocation>
        <location evidence="1">Cell membrane</location>
        <topology evidence="1">Multi-pass membrane protein</topology>
    </subcellularLocation>
</comment>
<dbReference type="OrthoDB" id="9784202at2"/>
<evidence type="ECO:0000256" key="4">
    <source>
        <dbReference type="ARBA" id="ARBA00022989"/>
    </source>
</evidence>
<name>A0A7L4UQG6_BALHA</name>
<keyword evidence="8" id="KW-1185">Reference proteome</keyword>